<evidence type="ECO:0000313" key="1">
    <source>
        <dbReference type="EMBL" id="PIP56962.1"/>
    </source>
</evidence>
<dbReference type="Pfam" id="PF03989">
    <property type="entry name" value="DNA_gyraseA_C"/>
    <property type="match status" value="4"/>
</dbReference>
<comment type="caution">
    <text evidence="1">The sequence shown here is derived from an EMBL/GenBank/DDBJ whole genome shotgun (WGS) entry which is preliminary data.</text>
</comment>
<organism evidence="1 2">
    <name type="scientific">candidate division WWE3 bacterium CG22_combo_CG10-13_8_21_14_all_39_12</name>
    <dbReference type="NCBI Taxonomy" id="1975094"/>
    <lineage>
        <taxon>Bacteria</taxon>
        <taxon>Katanobacteria</taxon>
    </lineage>
</organism>
<dbReference type="PANTHER" id="PTHR43493:SF5">
    <property type="entry name" value="DNA GYRASE SUBUNIT A, CHLOROPLASTIC_MITOCHONDRIAL"/>
    <property type="match status" value="1"/>
</dbReference>
<accession>A0A2H0BH05</accession>
<evidence type="ECO:0000313" key="2">
    <source>
        <dbReference type="Proteomes" id="UP000228495"/>
    </source>
</evidence>
<name>A0A2H0BH05_UNCKA</name>
<evidence type="ECO:0008006" key="3">
    <source>
        <dbReference type="Google" id="ProtNLM"/>
    </source>
</evidence>
<dbReference type="SUPFAM" id="SSF101904">
    <property type="entry name" value="GyrA/ParC C-terminal domain-like"/>
    <property type="match status" value="1"/>
</dbReference>
<dbReference type="PANTHER" id="PTHR43493">
    <property type="entry name" value="DNA GYRASE/TOPOISOMERASE SUBUNIT A"/>
    <property type="match status" value="1"/>
</dbReference>
<dbReference type="EMBL" id="PCSU01000003">
    <property type="protein sequence ID" value="PIP56962.1"/>
    <property type="molecule type" value="Genomic_DNA"/>
</dbReference>
<dbReference type="GO" id="GO:0003918">
    <property type="term" value="F:DNA topoisomerase type II (double strand cut, ATP-hydrolyzing) activity"/>
    <property type="evidence" value="ECO:0007669"/>
    <property type="project" value="TreeGrafter"/>
</dbReference>
<gene>
    <name evidence="1" type="ORF">COX05_00275</name>
</gene>
<dbReference type="InterPro" id="IPR006691">
    <property type="entry name" value="GyrA/parC_rep"/>
</dbReference>
<dbReference type="AlphaFoldDB" id="A0A2H0BH05"/>
<dbReference type="InterPro" id="IPR050220">
    <property type="entry name" value="Type_II_DNA_Topoisomerases"/>
</dbReference>
<dbReference type="Gene3D" id="2.120.10.90">
    <property type="entry name" value="DNA gyrase/topoisomerase IV, subunit A, C-terminal"/>
    <property type="match status" value="2"/>
</dbReference>
<dbReference type="Proteomes" id="UP000228495">
    <property type="component" value="Unassembled WGS sequence"/>
</dbReference>
<sequence length="222" mass="23688">MDYLVFATKKGTVKRTKASEYEAIRQSGLLAITLGSNDSLLSVKATSGNSLILLVSKMGKSILFDENDVRPTGRSTQGVRGILLKNDDELVGMTVIEKEAYAQKSAGELLVITENGYGKQTALSGYSVQGRGGQGVFTAKITKKTGNLVDMRLITKIDEKTPPEETEVSDDVDQSGDLLVTSAKGQAIRLPIADVPSLGRQTQGVRIIKLNEGDTATALAIL</sequence>
<dbReference type="GO" id="GO:0005737">
    <property type="term" value="C:cytoplasm"/>
    <property type="evidence" value="ECO:0007669"/>
    <property type="project" value="TreeGrafter"/>
</dbReference>
<dbReference type="InterPro" id="IPR035516">
    <property type="entry name" value="Gyrase/topoIV_suA_C"/>
</dbReference>
<reference evidence="1 2" key="1">
    <citation type="submission" date="2017-09" db="EMBL/GenBank/DDBJ databases">
        <title>Depth-based differentiation of microbial function through sediment-hosted aquifers and enrichment of novel symbionts in the deep terrestrial subsurface.</title>
        <authorList>
            <person name="Probst A.J."/>
            <person name="Ladd B."/>
            <person name="Jarett J.K."/>
            <person name="Geller-Mcgrath D.E."/>
            <person name="Sieber C.M."/>
            <person name="Emerson J.B."/>
            <person name="Anantharaman K."/>
            <person name="Thomas B.C."/>
            <person name="Malmstrom R."/>
            <person name="Stieglmeier M."/>
            <person name="Klingl A."/>
            <person name="Woyke T."/>
            <person name="Ryan C.M."/>
            <person name="Banfield J.F."/>
        </authorList>
    </citation>
    <scope>NUCLEOTIDE SEQUENCE [LARGE SCALE GENOMIC DNA]</scope>
    <source>
        <strain evidence="1">CG22_combo_CG10-13_8_21_14_all_39_12</strain>
    </source>
</reference>
<proteinExistence type="predicted"/>
<dbReference type="GO" id="GO:0005524">
    <property type="term" value="F:ATP binding"/>
    <property type="evidence" value="ECO:0007669"/>
    <property type="project" value="InterPro"/>
</dbReference>
<dbReference type="GO" id="GO:0006265">
    <property type="term" value="P:DNA topological change"/>
    <property type="evidence" value="ECO:0007669"/>
    <property type="project" value="InterPro"/>
</dbReference>
<dbReference type="GO" id="GO:0003677">
    <property type="term" value="F:DNA binding"/>
    <property type="evidence" value="ECO:0007669"/>
    <property type="project" value="InterPro"/>
</dbReference>
<protein>
    <recommendedName>
        <fullName evidence="3">DNA gyrase subunit A</fullName>
    </recommendedName>
</protein>
<dbReference type="GO" id="GO:0009330">
    <property type="term" value="C:DNA topoisomerase type II (double strand cut, ATP-hydrolyzing) complex"/>
    <property type="evidence" value="ECO:0007669"/>
    <property type="project" value="TreeGrafter"/>
</dbReference>